<dbReference type="AlphaFoldDB" id="A0A5C6ZTZ1"/>
<keyword evidence="3" id="KW-1185">Reference proteome</keyword>
<evidence type="ECO:0000313" key="3">
    <source>
        <dbReference type="Proteomes" id="UP000321367"/>
    </source>
</evidence>
<dbReference type="RefSeq" id="WP_146931557.1">
    <property type="nucleotide sequence ID" value="NZ_CBCSHZ010000005.1"/>
</dbReference>
<dbReference type="InterPro" id="IPR025514">
    <property type="entry name" value="DUF4402"/>
</dbReference>
<comment type="caution">
    <text evidence="2">The sequence shown here is derived from an EMBL/GenBank/DDBJ whole genome shotgun (WGS) entry which is preliminary data.</text>
</comment>
<dbReference type="Pfam" id="PF14352">
    <property type="entry name" value="DUF4402"/>
    <property type="match status" value="1"/>
</dbReference>
<gene>
    <name evidence="2" type="ORF">ES724_07265</name>
</gene>
<proteinExistence type="predicted"/>
<evidence type="ECO:0000256" key="1">
    <source>
        <dbReference type="SAM" id="SignalP"/>
    </source>
</evidence>
<name>A0A5C6ZTZ1_9FLAO</name>
<organism evidence="2 3">
    <name type="scientific">Gillisia hiemivivida</name>
    <dbReference type="NCBI Taxonomy" id="291190"/>
    <lineage>
        <taxon>Bacteria</taxon>
        <taxon>Pseudomonadati</taxon>
        <taxon>Bacteroidota</taxon>
        <taxon>Flavobacteriia</taxon>
        <taxon>Flavobacteriales</taxon>
        <taxon>Flavobacteriaceae</taxon>
        <taxon>Gillisia</taxon>
    </lineage>
</organism>
<keyword evidence="1" id="KW-0732">Signal</keyword>
<dbReference type="OrthoDB" id="1452708at2"/>
<protein>
    <submittedName>
        <fullName evidence="2">DUF4402 domain-containing protein</fullName>
    </submittedName>
</protein>
<sequence>MKNIHTLIGILTLCFSSMSFAQATATFNASVTIIQPIGITTTSDLKFANVDAKNGGEITLSPNSTRTTSGDVALSDGGIVSAASFEITGESGYTYAVSLPGDNYVLSNGSETMEINNFTTDFNSDNTLTAGSQKINVGATLKVNPNQTPGNYVNQGGFNVTVNYN</sequence>
<feature type="chain" id="PRO_5023091789" evidence="1">
    <location>
        <begin position="22"/>
        <end position="165"/>
    </location>
</feature>
<dbReference type="Proteomes" id="UP000321367">
    <property type="component" value="Unassembled WGS sequence"/>
</dbReference>
<dbReference type="EMBL" id="VORY01000006">
    <property type="protein sequence ID" value="TXD94058.1"/>
    <property type="molecule type" value="Genomic_DNA"/>
</dbReference>
<accession>A0A5C6ZTZ1</accession>
<evidence type="ECO:0000313" key="2">
    <source>
        <dbReference type="EMBL" id="TXD94058.1"/>
    </source>
</evidence>
<reference evidence="2 3" key="1">
    <citation type="submission" date="2019-08" db="EMBL/GenBank/DDBJ databases">
        <title>Genome sequence of Gillisia hiemivivida IC154 (type strain).</title>
        <authorList>
            <person name="Bowman J.P."/>
        </authorList>
    </citation>
    <scope>NUCLEOTIDE SEQUENCE [LARGE SCALE GENOMIC DNA]</scope>
    <source>
        <strain evidence="2 3">IC154</strain>
    </source>
</reference>
<feature type="signal peptide" evidence="1">
    <location>
        <begin position="1"/>
        <end position="21"/>
    </location>
</feature>